<dbReference type="PANTHER" id="PTHR43689:SF8">
    <property type="entry name" value="ALPHA_BETA-HYDROLASES SUPERFAMILY PROTEIN"/>
    <property type="match status" value="1"/>
</dbReference>
<proteinExistence type="predicted"/>
<feature type="domain" description="AB hydrolase-1" evidence="2">
    <location>
        <begin position="127"/>
        <end position="324"/>
    </location>
</feature>
<evidence type="ECO:0000256" key="1">
    <source>
        <dbReference type="SAM" id="MobiDB-lite"/>
    </source>
</evidence>
<name>A0A502D547_9MICO</name>
<feature type="region of interest" description="Disordered" evidence="1">
    <location>
        <begin position="1"/>
        <end position="47"/>
    </location>
</feature>
<accession>A0A502D547</accession>
<evidence type="ECO:0000313" key="3">
    <source>
        <dbReference type="EMBL" id="TPG19141.1"/>
    </source>
</evidence>
<evidence type="ECO:0000313" key="4">
    <source>
        <dbReference type="Proteomes" id="UP000317722"/>
    </source>
</evidence>
<dbReference type="SUPFAM" id="SSF53474">
    <property type="entry name" value="alpha/beta-Hydrolases"/>
    <property type="match status" value="1"/>
</dbReference>
<organism evidence="3 4">
    <name type="scientific">Pedococcus bigeumensis</name>
    <dbReference type="NCBI Taxonomy" id="433644"/>
    <lineage>
        <taxon>Bacteria</taxon>
        <taxon>Bacillati</taxon>
        <taxon>Actinomycetota</taxon>
        <taxon>Actinomycetes</taxon>
        <taxon>Micrococcales</taxon>
        <taxon>Intrasporangiaceae</taxon>
        <taxon>Pedococcus</taxon>
    </lineage>
</organism>
<dbReference type="AlphaFoldDB" id="A0A502D547"/>
<dbReference type="GO" id="GO:0016787">
    <property type="term" value="F:hydrolase activity"/>
    <property type="evidence" value="ECO:0007669"/>
    <property type="project" value="UniProtKB-KW"/>
</dbReference>
<comment type="caution">
    <text evidence="3">The sequence shown here is derived from an EMBL/GenBank/DDBJ whole genome shotgun (WGS) entry which is preliminary data.</text>
</comment>
<dbReference type="InterPro" id="IPR029058">
    <property type="entry name" value="AB_hydrolase_fold"/>
</dbReference>
<evidence type="ECO:0000259" key="2">
    <source>
        <dbReference type="Pfam" id="PF12697"/>
    </source>
</evidence>
<keyword evidence="3" id="KW-0378">Hydrolase</keyword>
<reference evidence="3 4" key="1">
    <citation type="journal article" date="2019" name="Environ. Microbiol.">
        <title>Species interactions and distinct microbial communities in high Arctic permafrost affected cryosols are associated with the CH4 and CO2 gas fluxes.</title>
        <authorList>
            <person name="Altshuler I."/>
            <person name="Hamel J."/>
            <person name="Turney S."/>
            <person name="Magnuson E."/>
            <person name="Levesque R."/>
            <person name="Greer C."/>
            <person name="Whyte L.G."/>
        </authorList>
    </citation>
    <scope>NUCLEOTIDE SEQUENCE [LARGE SCALE GENOMIC DNA]</scope>
    <source>
        <strain evidence="3 4">S9.3A</strain>
    </source>
</reference>
<dbReference type="Pfam" id="PF12697">
    <property type="entry name" value="Abhydrolase_6"/>
    <property type="match status" value="1"/>
</dbReference>
<dbReference type="Proteomes" id="UP000317722">
    <property type="component" value="Unassembled WGS sequence"/>
</dbReference>
<keyword evidence="4" id="KW-1185">Reference proteome</keyword>
<dbReference type="OrthoDB" id="9785847at2"/>
<dbReference type="Gene3D" id="3.40.50.1820">
    <property type="entry name" value="alpha/beta hydrolase"/>
    <property type="match status" value="1"/>
</dbReference>
<gene>
    <name evidence="3" type="ORF">EAH86_01095</name>
</gene>
<dbReference type="PANTHER" id="PTHR43689">
    <property type="entry name" value="HYDROLASE"/>
    <property type="match status" value="1"/>
</dbReference>
<protein>
    <submittedName>
        <fullName evidence="3">Alpha/beta hydrolase</fullName>
    </submittedName>
</protein>
<dbReference type="InterPro" id="IPR000073">
    <property type="entry name" value="AB_hydrolase_1"/>
</dbReference>
<sequence>MSVEKSTIDRLMVQPGRSRTLTPPPSTRANPVAPTRPEAISTDAGAPAMGLPVSPTVRRLFALLERRSPALGGLLAERLWFRLPAAPTATVRGARTPRGGEAFEVQWAEGTVRGRVYGDWGNPTAYLVHGWGGWWQQLGAHVEPLVARGLCVVAFDAPSHGDSGPGAHGARSTTFPEMGEALSAVVAEFGRPTLVVAHSAGGLAAVHALGLGVRPDSLVLVAPPDGVEAMLPVFAAALGVGPRSQQVMVRRAERRVGAPVAELDLLTMAAAQPSLPHLLVVHDRHDREAPLAAGERVSNAWHDARLMVTEGLGHRRVLWNPAVVDRVASFAAAAADRVRRSSR</sequence>
<dbReference type="EMBL" id="RCZM01000001">
    <property type="protein sequence ID" value="TPG19141.1"/>
    <property type="molecule type" value="Genomic_DNA"/>
</dbReference>